<dbReference type="PANTHER" id="PTHR30231:SF4">
    <property type="entry name" value="PROTEIN NEN2"/>
    <property type="match status" value="1"/>
</dbReference>
<dbReference type="InterPro" id="IPR012337">
    <property type="entry name" value="RNaseH-like_sf"/>
</dbReference>
<comment type="caution">
    <text evidence="5">The sequence shown here is derived from an EMBL/GenBank/DDBJ whole genome shotgun (WGS) entry which is preliminary data.</text>
</comment>
<keyword evidence="2" id="KW-0378">Hydrolase</keyword>
<dbReference type="SUPFAM" id="SSF53098">
    <property type="entry name" value="Ribonuclease H-like"/>
    <property type="match status" value="1"/>
</dbReference>
<name>A0ABS8C7D7_9ALTE</name>
<proteinExistence type="predicted"/>
<evidence type="ECO:0000313" key="5">
    <source>
        <dbReference type="EMBL" id="MCB5228043.1"/>
    </source>
</evidence>
<feature type="domain" description="Exonuclease" evidence="4">
    <location>
        <begin position="51"/>
        <end position="232"/>
    </location>
</feature>
<keyword evidence="3 5" id="KW-0269">Exonuclease</keyword>
<organism evidence="5 6">
    <name type="scientific">Alishewanella maricola</name>
    <dbReference type="NCBI Taxonomy" id="2795740"/>
    <lineage>
        <taxon>Bacteria</taxon>
        <taxon>Pseudomonadati</taxon>
        <taxon>Pseudomonadota</taxon>
        <taxon>Gammaproteobacteria</taxon>
        <taxon>Alteromonadales</taxon>
        <taxon>Alteromonadaceae</taxon>
        <taxon>Alishewanella</taxon>
    </lineage>
</organism>
<dbReference type="NCBIfam" id="NF006602">
    <property type="entry name" value="PRK09146.1"/>
    <property type="match status" value="1"/>
</dbReference>
<dbReference type="InterPro" id="IPR036397">
    <property type="entry name" value="RNaseH_sf"/>
</dbReference>
<dbReference type="Gene3D" id="3.30.420.10">
    <property type="entry name" value="Ribonuclease H-like superfamily/Ribonuclease H"/>
    <property type="match status" value="1"/>
</dbReference>
<dbReference type="InterPro" id="IPR013520">
    <property type="entry name" value="Ribonucl_H"/>
</dbReference>
<sequence length="242" mass="27335">MFYLGSNQPNPTRLNWQQRFKELAHSSRHLLLRQYYQQGLVNPDTPVSETPIMALDLETTGLDPRQHGIVSIGLVPVQGQRILNSAAQQWLVKPRFELTNSSVRVHRITDSALQTAPDLIEILPEFLAAIAGKTLLVHCADIERRFLTAALQVRLGEPLQFPVIDTMALEAKVHRAKPLSLWQQFRKTPRTSIRLSASRQRYGLPPYLPHHAVTDALACAELFQAQLATRYPPNTPIADLWS</sequence>
<protein>
    <submittedName>
        <fullName evidence="5">3'-5' exonuclease</fullName>
    </submittedName>
</protein>
<evidence type="ECO:0000256" key="1">
    <source>
        <dbReference type="ARBA" id="ARBA00022722"/>
    </source>
</evidence>
<dbReference type="EMBL" id="JAEINI020000013">
    <property type="protein sequence ID" value="MCB5228043.1"/>
    <property type="molecule type" value="Genomic_DNA"/>
</dbReference>
<evidence type="ECO:0000256" key="2">
    <source>
        <dbReference type="ARBA" id="ARBA00022801"/>
    </source>
</evidence>
<gene>
    <name evidence="5" type="ORF">JAO78_014610</name>
</gene>
<evidence type="ECO:0000313" key="6">
    <source>
        <dbReference type="Proteomes" id="UP000633814"/>
    </source>
</evidence>
<dbReference type="SMART" id="SM00479">
    <property type="entry name" value="EXOIII"/>
    <property type="match status" value="1"/>
</dbReference>
<keyword evidence="6" id="KW-1185">Reference proteome</keyword>
<dbReference type="PANTHER" id="PTHR30231">
    <property type="entry name" value="DNA POLYMERASE III SUBUNIT EPSILON"/>
    <property type="match status" value="1"/>
</dbReference>
<evidence type="ECO:0000256" key="3">
    <source>
        <dbReference type="ARBA" id="ARBA00022839"/>
    </source>
</evidence>
<dbReference type="GO" id="GO:0004527">
    <property type="term" value="F:exonuclease activity"/>
    <property type="evidence" value="ECO:0007669"/>
    <property type="project" value="UniProtKB-KW"/>
</dbReference>
<dbReference type="CDD" id="cd06127">
    <property type="entry name" value="DEDDh"/>
    <property type="match status" value="1"/>
</dbReference>
<accession>A0ABS8C7D7</accession>
<reference evidence="5 6" key="1">
    <citation type="submission" date="2021-10" db="EMBL/GenBank/DDBJ databases">
        <title>Alishewanella koreense sp. nov. isolated from seawater of southwestern coast in South Korea and the proposal for the reclassification of Rheinheimera perlucida and Rheinheimera tuosuensis as Arsukibacterium perlucida and Arsukibacterium tuosuensis.</title>
        <authorList>
            <person name="Kim K.H."/>
            <person name="Ruan W."/>
            <person name="Kim K.R."/>
            <person name="Baek J.H."/>
            <person name="Jeon C.O."/>
        </authorList>
    </citation>
    <scope>NUCLEOTIDE SEQUENCE [LARGE SCALE GENOMIC DNA]</scope>
    <source>
        <strain evidence="5 6">16-MA</strain>
    </source>
</reference>
<dbReference type="Proteomes" id="UP000633814">
    <property type="component" value="Unassembled WGS sequence"/>
</dbReference>
<dbReference type="Pfam" id="PF00929">
    <property type="entry name" value="RNase_T"/>
    <property type="match status" value="1"/>
</dbReference>
<dbReference type="RefSeq" id="WP_226752107.1">
    <property type="nucleotide sequence ID" value="NZ_JAEINI020000013.1"/>
</dbReference>
<keyword evidence="1" id="KW-0540">Nuclease</keyword>
<evidence type="ECO:0000259" key="4">
    <source>
        <dbReference type="SMART" id="SM00479"/>
    </source>
</evidence>